<keyword evidence="2" id="KW-1185">Reference proteome</keyword>
<evidence type="ECO:0000313" key="1">
    <source>
        <dbReference type="EMBL" id="CAG8855169.1"/>
    </source>
</evidence>
<evidence type="ECO:0000313" key="2">
    <source>
        <dbReference type="Proteomes" id="UP000789901"/>
    </source>
</evidence>
<feature type="non-terminal residue" evidence="1">
    <location>
        <position position="1"/>
    </location>
</feature>
<dbReference type="Proteomes" id="UP000789901">
    <property type="component" value="Unassembled WGS sequence"/>
</dbReference>
<accession>A0ABN7XIX2</accession>
<dbReference type="EMBL" id="CAJVQB010146557">
    <property type="protein sequence ID" value="CAG8855169.1"/>
    <property type="molecule type" value="Genomic_DNA"/>
</dbReference>
<proteinExistence type="predicted"/>
<protein>
    <submittedName>
        <fullName evidence="1">44458_t:CDS:1</fullName>
    </submittedName>
</protein>
<feature type="non-terminal residue" evidence="1">
    <location>
        <position position="68"/>
    </location>
</feature>
<sequence length="68" mass="7799">YINQWLDTKECCSIVCFNCFNGYSLPPLCDDCGSGKSFLEERLFKCFGGVSGPYNNKIKNYLKKQNQQ</sequence>
<reference evidence="1 2" key="1">
    <citation type="submission" date="2021-06" db="EMBL/GenBank/DDBJ databases">
        <authorList>
            <person name="Kallberg Y."/>
            <person name="Tangrot J."/>
            <person name="Rosling A."/>
        </authorList>
    </citation>
    <scope>NUCLEOTIDE SEQUENCE [LARGE SCALE GENOMIC DNA]</scope>
    <source>
        <strain evidence="1 2">120-4 pot B 10/14</strain>
    </source>
</reference>
<comment type="caution">
    <text evidence="1">The sequence shown here is derived from an EMBL/GenBank/DDBJ whole genome shotgun (WGS) entry which is preliminary data.</text>
</comment>
<name>A0ABN7XIX2_GIGMA</name>
<organism evidence="1 2">
    <name type="scientific">Gigaspora margarita</name>
    <dbReference type="NCBI Taxonomy" id="4874"/>
    <lineage>
        <taxon>Eukaryota</taxon>
        <taxon>Fungi</taxon>
        <taxon>Fungi incertae sedis</taxon>
        <taxon>Mucoromycota</taxon>
        <taxon>Glomeromycotina</taxon>
        <taxon>Glomeromycetes</taxon>
        <taxon>Diversisporales</taxon>
        <taxon>Gigasporaceae</taxon>
        <taxon>Gigaspora</taxon>
    </lineage>
</organism>
<gene>
    <name evidence="1" type="ORF">GMARGA_LOCUS43990</name>
</gene>